<dbReference type="GO" id="GO:0005634">
    <property type="term" value="C:nucleus"/>
    <property type="evidence" value="ECO:0007669"/>
    <property type="project" value="TreeGrafter"/>
</dbReference>
<dbReference type="EMBL" id="MU157903">
    <property type="protein sequence ID" value="KAF9524191.1"/>
    <property type="molecule type" value="Genomic_DNA"/>
</dbReference>
<keyword evidence="3" id="KW-0157">Chromophore</keyword>
<feature type="region of interest" description="Disordered" evidence="4">
    <location>
        <begin position="51"/>
        <end position="76"/>
    </location>
</feature>
<dbReference type="SUPFAM" id="SSF55785">
    <property type="entry name" value="PYP-like sensor domain (PAS domain)"/>
    <property type="match status" value="2"/>
</dbReference>
<dbReference type="PANTHER" id="PTHR47429">
    <property type="entry name" value="PROTEIN TWIN LOV 1"/>
    <property type="match status" value="1"/>
</dbReference>
<comment type="caution">
    <text evidence="6">The sequence shown here is derived from an EMBL/GenBank/DDBJ whole genome shotgun (WGS) entry which is preliminary data.</text>
</comment>
<keyword evidence="1" id="KW-0285">Flavoprotein</keyword>
<keyword evidence="2" id="KW-0288">FMN</keyword>
<dbReference type="Proteomes" id="UP000807306">
    <property type="component" value="Unassembled WGS sequence"/>
</dbReference>
<feature type="region of interest" description="Disordered" evidence="4">
    <location>
        <begin position="799"/>
        <end position="823"/>
    </location>
</feature>
<feature type="compositionally biased region" description="Pro residues" evidence="4">
    <location>
        <begin position="890"/>
        <end position="901"/>
    </location>
</feature>
<evidence type="ECO:0000259" key="5">
    <source>
        <dbReference type="PROSITE" id="PS50112"/>
    </source>
</evidence>
<dbReference type="Gene3D" id="3.30.450.20">
    <property type="entry name" value="PAS domain"/>
    <property type="match status" value="2"/>
</dbReference>
<protein>
    <recommendedName>
        <fullName evidence="5">PAS domain-containing protein</fullName>
    </recommendedName>
</protein>
<evidence type="ECO:0000256" key="3">
    <source>
        <dbReference type="ARBA" id="ARBA00022991"/>
    </source>
</evidence>
<dbReference type="Pfam" id="PF13426">
    <property type="entry name" value="PAS_9"/>
    <property type="match status" value="1"/>
</dbReference>
<dbReference type="CDD" id="cd00130">
    <property type="entry name" value="PAS"/>
    <property type="match status" value="2"/>
</dbReference>
<feature type="compositionally biased region" description="Low complexity" evidence="4">
    <location>
        <begin position="855"/>
        <end position="866"/>
    </location>
</feature>
<sequence length="935" mass="101819">MAHSNRNRLQLQIPQFIYNTEPTLVPGGGAEVIPLSNSNWFANNGFTNSYTQFQPPPPSANQLVDDYSQQEESTSAPFSFELPSQLQPGFEQSSTTVPPQLKTPDFSIFLAPKHPYQQGQSTLTDAPSVPVYSATGFDLLSILARVATRPNPKVSLGPVDLTCSFVVTDVRRFDHPIIYCSPNFTTLTGYSEAEVVGRNCRFLQSPDGVVRKGDIRTHTSHDAVSHMKRSLLADKECQTSIVNYKKDGTPFINLVTVIPLAGGVSNSPGEENDYVFQVGFQVDLTEQPNAILEKLRHGSYLVNYSSPADLTARQSSQLSSRERKVTAIPQVTMSKELKDLITDQAFLQSLPLSTATTVPLPAPSTTSGASQDDATIGGGNQPLHLLLLEASPDFVLVVSLKGSFLYIAPSVRRVLGFEPEEMVSGSLADYAHPEDIIPLMRELKESSATGGPVSESSGGNPSTSNITPRSVNLLFRARTKMGRYVWVECRGRLHVEPGKGRKAIVLTGRAREMANLKWEDVKSAGGLAKGIRLSIPGQERGKVAWRLVEQEVWGLLAGHGRDTMAFLSIGKGLEDVLGWKLDDLLGRSVMEVVVDEGAKTMLGGIVTNMRAFQRQKLVTSQQNSSDASRMRKVRCSLRKKDGSIVDVWFIIYRTDPNDDDDDDSTCDRSINELRGACLSISPAPLVYQIRLVETETIMPGSAGALPRLPLPSSAIISDPSLQSSEPSSSLAGATPISLQLPQPSNPLPAAPPTETLESSVPVEVFEELSTSRGSSWQYELQQLRFTNVRLREELATLELAEHGPLGEASSGTENPPEASAEQDTTYDYDEGYHDVLRPLYTNQQATGSSVGEIEPFVSPHSSTSFSHPPPSAQPGTRQQTNQSLGTSLPPNRPIQPRPPTQQPNWGTNVPMPVATTMNVSRNNGTSLKRPWGVNR</sequence>
<feature type="compositionally biased region" description="Polar residues" evidence="4">
    <location>
        <begin position="915"/>
        <end position="926"/>
    </location>
</feature>
<gene>
    <name evidence="6" type="ORF">CPB83DRAFT_861770</name>
</gene>
<accession>A0A9P6JKG2</accession>
<proteinExistence type="predicted"/>
<feature type="domain" description="PAS" evidence="5">
    <location>
        <begin position="387"/>
        <end position="450"/>
    </location>
</feature>
<evidence type="ECO:0000256" key="2">
    <source>
        <dbReference type="ARBA" id="ARBA00022643"/>
    </source>
</evidence>
<keyword evidence="7" id="KW-1185">Reference proteome</keyword>
<feature type="compositionally biased region" description="Polar residues" evidence="4">
    <location>
        <begin position="873"/>
        <end position="888"/>
    </location>
</feature>
<evidence type="ECO:0000256" key="1">
    <source>
        <dbReference type="ARBA" id="ARBA00022630"/>
    </source>
</evidence>
<dbReference type="PROSITE" id="PS50112">
    <property type="entry name" value="PAS"/>
    <property type="match status" value="2"/>
</dbReference>
<feature type="compositionally biased region" description="Low complexity" evidence="4">
    <location>
        <begin position="717"/>
        <end position="742"/>
    </location>
</feature>
<feature type="domain" description="PAS" evidence="5">
    <location>
        <begin position="177"/>
        <end position="199"/>
    </location>
</feature>
<dbReference type="NCBIfam" id="TIGR00229">
    <property type="entry name" value="sensory_box"/>
    <property type="match status" value="1"/>
</dbReference>
<organism evidence="6 7">
    <name type="scientific">Crepidotus variabilis</name>
    <dbReference type="NCBI Taxonomy" id="179855"/>
    <lineage>
        <taxon>Eukaryota</taxon>
        <taxon>Fungi</taxon>
        <taxon>Dikarya</taxon>
        <taxon>Basidiomycota</taxon>
        <taxon>Agaricomycotina</taxon>
        <taxon>Agaricomycetes</taxon>
        <taxon>Agaricomycetidae</taxon>
        <taxon>Agaricales</taxon>
        <taxon>Agaricineae</taxon>
        <taxon>Crepidotaceae</taxon>
        <taxon>Crepidotus</taxon>
    </lineage>
</organism>
<feature type="region of interest" description="Disordered" evidence="4">
    <location>
        <begin position="716"/>
        <end position="758"/>
    </location>
</feature>
<dbReference type="PANTHER" id="PTHR47429:SF7">
    <property type="entry name" value="GATA-FACTOR"/>
    <property type="match status" value="1"/>
</dbReference>
<feature type="region of interest" description="Disordered" evidence="4">
    <location>
        <begin position="846"/>
        <end position="935"/>
    </location>
</feature>
<reference evidence="6" key="1">
    <citation type="submission" date="2020-11" db="EMBL/GenBank/DDBJ databases">
        <authorList>
            <consortium name="DOE Joint Genome Institute"/>
            <person name="Ahrendt S."/>
            <person name="Riley R."/>
            <person name="Andreopoulos W."/>
            <person name="Labutti K."/>
            <person name="Pangilinan J."/>
            <person name="Ruiz-Duenas F.J."/>
            <person name="Barrasa J.M."/>
            <person name="Sanchez-Garcia M."/>
            <person name="Camarero S."/>
            <person name="Miyauchi S."/>
            <person name="Serrano A."/>
            <person name="Linde D."/>
            <person name="Babiker R."/>
            <person name="Drula E."/>
            <person name="Ayuso-Fernandez I."/>
            <person name="Pacheco R."/>
            <person name="Padilla G."/>
            <person name="Ferreira P."/>
            <person name="Barriuso J."/>
            <person name="Kellner H."/>
            <person name="Castanera R."/>
            <person name="Alfaro M."/>
            <person name="Ramirez L."/>
            <person name="Pisabarro A.G."/>
            <person name="Kuo A."/>
            <person name="Tritt A."/>
            <person name="Lipzen A."/>
            <person name="He G."/>
            <person name="Yan M."/>
            <person name="Ng V."/>
            <person name="Cullen D."/>
            <person name="Martin F."/>
            <person name="Rosso M.-N."/>
            <person name="Henrissat B."/>
            <person name="Hibbett D."/>
            <person name="Martinez A.T."/>
            <person name="Grigoriev I.V."/>
        </authorList>
    </citation>
    <scope>NUCLEOTIDE SEQUENCE</scope>
    <source>
        <strain evidence="6">CBS 506.95</strain>
    </source>
</reference>
<dbReference type="AlphaFoldDB" id="A0A9P6JKG2"/>
<evidence type="ECO:0000313" key="7">
    <source>
        <dbReference type="Proteomes" id="UP000807306"/>
    </source>
</evidence>
<dbReference type="InterPro" id="IPR035965">
    <property type="entry name" value="PAS-like_dom_sf"/>
</dbReference>
<dbReference type="InterPro" id="IPR000014">
    <property type="entry name" value="PAS"/>
</dbReference>
<evidence type="ECO:0000256" key="4">
    <source>
        <dbReference type="SAM" id="MobiDB-lite"/>
    </source>
</evidence>
<dbReference type="GO" id="GO:0006355">
    <property type="term" value="P:regulation of DNA-templated transcription"/>
    <property type="evidence" value="ECO:0007669"/>
    <property type="project" value="InterPro"/>
</dbReference>
<evidence type="ECO:0000313" key="6">
    <source>
        <dbReference type="EMBL" id="KAF9524191.1"/>
    </source>
</evidence>
<dbReference type="OrthoDB" id="447251at2759"/>
<name>A0A9P6JKG2_9AGAR</name>
<dbReference type="InterPro" id="IPR013767">
    <property type="entry name" value="PAS_fold"/>
</dbReference>
<dbReference type="Pfam" id="PF00989">
    <property type="entry name" value="PAS"/>
    <property type="match status" value="1"/>
</dbReference>
<dbReference type="SMART" id="SM00091">
    <property type="entry name" value="PAS"/>
    <property type="match status" value="2"/>
</dbReference>